<dbReference type="Proteomes" id="UP001465976">
    <property type="component" value="Unassembled WGS sequence"/>
</dbReference>
<feature type="region of interest" description="Disordered" evidence="1">
    <location>
        <begin position="759"/>
        <end position="877"/>
    </location>
</feature>
<feature type="region of interest" description="Disordered" evidence="1">
    <location>
        <begin position="173"/>
        <end position="208"/>
    </location>
</feature>
<reference evidence="2 3" key="1">
    <citation type="submission" date="2024-02" db="EMBL/GenBank/DDBJ databases">
        <title>A draft genome for the cacao thread blight pathogen Marasmius crinis-equi.</title>
        <authorList>
            <person name="Cohen S.P."/>
            <person name="Baruah I.K."/>
            <person name="Amoako-Attah I."/>
            <person name="Bukari Y."/>
            <person name="Meinhardt L.W."/>
            <person name="Bailey B.A."/>
        </authorList>
    </citation>
    <scope>NUCLEOTIDE SEQUENCE [LARGE SCALE GENOMIC DNA]</scope>
    <source>
        <strain evidence="2 3">GH-76</strain>
    </source>
</reference>
<gene>
    <name evidence="2" type="ORF">V5O48_007356</name>
</gene>
<evidence type="ECO:0000313" key="3">
    <source>
        <dbReference type="Proteomes" id="UP001465976"/>
    </source>
</evidence>
<protein>
    <recommendedName>
        <fullName evidence="4">GATA-type domain-containing protein</fullName>
    </recommendedName>
</protein>
<name>A0ABR3FGW9_9AGAR</name>
<evidence type="ECO:0000313" key="2">
    <source>
        <dbReference type="EMBL" id="KAL0574606.1"/>
    </source>
</evidence>
<feature type="compositionally biased region" description="Polar residues" evidence="1">
    <location>
        <begin position="392"/>
        <end position="406"/>
    </location>
</feature>
<comment type="caution">
    <text evidence="2">The sequence shown here is derived from an EMBL/GenBank/DDBJ whole genome shotgun (WGS) entry which is preliminary data.</text>
</comment>
<feature type="compositionally biased region" description="Basic and acidic residues" evidence="1">
    <location>
        <begin position="795"/>
        <end position="830"/>
    </location>
</feature>
<dbReference type="EMBL" id="JBAHYK010000382">
    <property type="protein sequence ID" value="KAL0574606.1"/>
    <property type="molecule type" value="Genomic_DNA"/>
</dbReference>
<feature type="compositionally biased region" description="Polar residues" evidence="1">
    <location>
        <begin position="982"/>
        <end position="1007"/>
    </location>
</feature>
<feature type="region of interest" description="Disordered" evidence="1">
    <location>
        <begin position="45"/>
        <end position="133"/>
    </location>
</feature>
<accession>A0ABR3FGW9</accession>
<feature type="compositionally biased region" description="Polar residues" evidence="1">
    <location>
        <begin position="660"/>
        <end position="675"/>
    </location>
</feature>
<evidence type="ECO:0000256" key="1">
    <source>
        <dbReference type="SAM" id="MobiDB-lite"/>
    </source>
</evidence>
<feature type="compositionally biased region" description="Basic residues" evidence="1">
    <location>
        <begin position="519"/>
        <end position="528"/>
    </location>
</feature>
<feature type="compositionally biased region" description="Low complexity" evidence="1">
    <location>
        <begin position="98"/>
        <end position="118"/>
    </location>
</feature>
<feature type="compositionally biased region" description="Basic and acidic residues" evidence="1">
    <location>
        <begin position="1135"/>
        <end position="1145"/>
    </location>
</feature>
<feature type="compositionally biased region" description="Low complexity" evidence="1">
    <location>
        <begin position="1230"/>
        <end position="1239"/>
    </location>
</feature>
<feature type="compositionally biased region" description="Basic and acidic residues" evidence="1">
    <location>
        <begin position="968"/>
        <end position="981"/>
    </location>
</feature>
<feature type="compositionally biased region" description="Polar residues" evidence="1">
    <location>
        <begin position="75"/>
        <end position="86"/>
    </location>
</feature>
<keyword evidence="3" id="KW-1185">Reference proteome</keyword>
<feature type="region of interest" description="Disordered" evidence="1">
    <location>
        <begin position="448"/>
        <end position="478"/>
    </location>
</feature>
<feature type="compositionally biased region" description="Basic residues" evidence="1">
    <location>
        <begin position="842"/>
        <end position="854"/>
    </location>
</feature>
<feature type="compositionally biased region" description="Basic residues" evidence="1">
    <location>
        <begin position="448"/>
        <end position="457"/>
    </location>
</feature>
<feature type="compositionally biased region" description="Polar residues" evidence="1">
    <location>
        <begin position="1120"/>
        <end position="1134"/>
    </location>
</feature>
<feature type="region of interest" description="Disordered" evidence="1">
    <location>
        <begin position="660"/>
        <end position="681"/>
    </location>
</feature>
<organism evidence="2 3">
    <name type="scientific">Marasmius crinis-equi</name>
    <dbReference type="NCBI Taxonomy" id="585013"/>
    <lineage>
        <taxon>Eukaryota</taxon>
        <taxon>Fungi</taxon>
        <taxon>Dikarya</taxon>
        <taxon>Basidiomycota</taxon>
        <taxon>Agaricomycotina</taxon>
        <taxon>Agaricomycetes</taxon>
        <taxon>Agaricomycetidae</taxon>
        <taxon>Agaricales</taxon>
        <taxon>Marasmiineae</taxon>
        <taxon>Marasmiaceae</taxon>
        <taxon>Marasmius</taxon>
    </lineage>
</organism>
<proteinExistence type="predicted"/>
<feature type="compositionally biased region" description="Acidic residues" evidence="1">
    <location>
        <begin position="540"/>
        <end position="557"/>
    </location>
</feature>
<feature type="region of interest" description="Disordered" evidence="1">
    <location>
        <begin position="1230"/>
        <end position="1257"/>
    </location>
</feature>
<feature type="compositionally biased region" description="Pro residues" evidence="1">
    <location>
        <begin position="950"/>
        <end position="962"/>
    </location>
</feature>
<evidence type="ECO:0008006" key="4">
    <source>
        <dbReference type="Google" id="ProtNLM"/>
    </source>
</evidence>
<feature type="compositionally biased region" description="Polar residues" evidence="1">
    <location>
        <begin position="119"/>
        <end position="133"/>
    </location>
</feature>
<feature type="region of interest" description="Disordered" evidence="1">
    <location>
        <begin position="386"/>
        <end position="406"/>
    </location>
</feature>
<feature type="compositionally biased region" description="Polar residues" evidence="1">
    <location>
        <begin position="1030"/>
        <end position="1054"/>
    </location>
</feature>
<feature type="region of interest" description="Disordered" evidence="1">
    <location>
        <begin position="950"/>
        <end position="1145"/>
    </location>
</feature>
<feature type="region of interest" description="Disordered" evidence="1">
    <location>
        <begin position="509"/>
        <end position="587"/>
    </location>
</feature>
<feature type="compositionally biased region" description="Low complexity" evidence="1">
    <location>
        <begin position="857"/>
        <end position="877"/>
    </location>
</feature>
<sequence length="1257" mass="136015">MCDSCREKHRRYATTKRAKRKLEKAAIQGHTVVPIEQIPGSALWLTRKTGEDSGVATSTKRRSSSATPVAGRAQKSISTFSTTSEKGLTDAFLPTEESAGTSRSTPTPTPSASNALSSLQTASPTSALPGTSWDISSIDPRMFEAQPSSSELAGALTFLPRVHPSGDAIVEAQTTQSQTNEETVEFSAPTEFEDATPAPESSSSPHSRRYCSIKGCKAVLPGNSSYKMCTPCRDRYRTYGVTKRAKWKAERIAFDHELEKLRRVEDERREREGLRPLSESPEELRAWELAIIDEKVTLPPTLANVLSTAASNAAVSSSPYALSLTQILEPLDKLSPAQALQLAQLMQAKLESKTSSLTGTAQSDALEDTPPTISDSALADALSSVLQGGDPASSTSNVDGIQPSTSLPDGLPSSLVLPQRMCTVSHCHTILPGHYLYKRCDRHRYQNRKHGKLKRVREKAEKGKGPDGSGAGEDDEPIDADAILKDDSEPFDSEAVEKKKIETKARERAKLLILSRKPPGVRRTRTRKPKDNAGSTSKEELEDPDGEADSDEGEDESTGTSYSPYESNPVMEITEPRASGSNHAANEKRKGFACTASGCSNLINPHLRWKMCENCRELRKELRLSKKSESEKPAEDSGLTVFPLAETPEDSTGIVAHSLESPSSQEAAGSDTHQPSVEHDPQYMRDQGIGALSHALAFKAFTPKDVRSAQDDPNLLFGVLHVEGTEIQPAMEGRDEFIATGFDESSALVHSADLTGSKGAAAQIDGGTDPQDRASLPAPIPVFSPTVPQPAEFVYRPDKPPTEFTFKPHDPVKRKASEAPERSASTEKPPDAGPSTTNEPTRKKRKARQPKAHSKSPTDTSMSAPSTSAPSSSAYPYGGPPSYGGYIPYMPYPLPYGRGYPYPAVPPPGSAPYPYPYPGYPGYPYPPSYPYPVPSQHPYPYALAHTYAPPLPASFPPLPPPKGAGSSKDADSNADDSRSTDTPETASAGSASKGSEQFSSDQTSATKPNAPPRKFNFVSPMVSNPVPPQSEVNGSRRNRDVFTNYTPQSVQNGQNKKRRTAARFEPSDNAQEHLNKIRASLELSKKDSSVTKTGEAPSSSSTTGKGKGSFRYMFYKPVTEGTNNTEEVSSSTDGQSEKEAPESQPEHFLIPHEPSLHTQQTRAVEGQNEGAKADNISQSSRWCRNKACNRVIPSTTPGWLCEKCKAKIKHHQTKTKHRLKLEPLKKVSPTKVVVTTSKTGGQPEEESAHTTPAESES</sequence>